<evidence type="ECO:0000313" key="1">
    <source>
        <dbReference type="EMBL" id="ABG51373.1"/>
    </source>
</evidence>
<name>Q113F1_TRIEI</name>
<dbReference type="KEGG" id="ter:Tery_2139"/>
<dbReference type="eggNOG" id="ENOG5033W93">
    <property type="taxonomic scope" value="Bacteria"/>
</dbReference>
<dbReference type="OrthoDB" id="4063939at2"/>
<gene>
    <name evidence="1" type="ordered locus">Tery_2139</name>
</gene>
<organism evidence="1">
    <name type="scientific">Trichodesmium erythraeum (strain IMS101)</name>
    <dbReference type="NCBI Taxonomy" id="203124"/>
    <lineage>
        <taxon>Bacteria</taxon>
        <taxon>Bacillati</taxon>
        <taxon>Cyanobacteriota</taxon>
        <taxon>Cyanophyceae</taxon>
        <taxon>Oscillatoriophycideae</taxon>
        <taxon>Oscillatoriales</taxon>
        <taxon>Microcoleaceae</taxon>
        <taxon>Trichodesmium</taxon>
    </lineage>
</organism>
<dbReference type="HOGENOM" id="CLU_1255503_0_0_3"/>
<sequence length="220" mass="26203">MLIKTDELNNLIDSYWQVVGYQKQIKELYQFLDAQFKAREYGVKLEPIRNGLFAISQDYDIYEKKVYPIYLWVPQWYGRFYVNSQKIPADTAIEDCPIERLDYIAFVWNWIGCNDPHVPDTKEPECWLAVTKPEVENPSERLEDVAENIWNHFRLQLMDEETEDGWLKGHFDPHKEDCNLKGWWLLRRLPLSQVVSCYQVQQLVVKAICEKYNELSNSQS</sequence>
<dbReference type="RefSeq" id="WP_011611743.1">
    <property type="nucleotide sequence ID" value="NC_008312.1"/>
</dbReference>
<reference evidence="1" key="1">
    <citation type="submission" date="2006-06" db="EMBL/GenBank/DDBJ databases">
        <title>Complete sequence of Trichodesmium erythraeum IMS101.</title>
        <authorList>
            <consortium name="US DOE Joint Genome Institute"/>
            <person name="Copeland A."/>
            <person name="Lucas S."/>
            <person name="Lapidus A."/>
            <person name="Barry K."/>
            <person name="Detter J.C."/>
            <person name="Glavina del Rio T."/>
            <person name="Hammon N."/>
            <person name="Israni S."/>
            <person name="Dalin E."/>
            <person name="Tice H."/>
            <person name="Pitluck S."/>
            <person name="Kiss H."/>
            <person name="Munk A.C."/>
            <person name="Brettin T."/>
            <person name="Bruce D."/>
            <person name="Han C."/>
            <person name="Tapia R."/>
            <person name="Gilna P."/>
            <person name="Schmutz J."/>
            <person name="Larimer F."/>
            <person name="Land M."/>
            <person name="Hauser L."/>
            <person name="Kyrpides N."/>
            <person name="Kim E."/>
            <person name="Richardson P."/>
        </authorList>
    </citation>
    <scope>NUCLEOTIDE SEQUENCE [LARGE SCALE GENOMIC DNA]</scope>
    <source>
        <strain evidence="1">IMS101</strain>
    </source>
</reference>
<protein>
    <submittedName>
        <fullName evidence="1">Uncharacterized protein</fullName>
    </submittedName>
</protein>
<accession>Q113F1</accession>
<proteinExistence type="predicted"/>
<dbReference type="AlphaFoldDB" id="Q113F1"/>
<dbReference type="EMBL" id="CP000393">
    <property type="protein sequence ID" value="ABG51373.1"/>
    <property type="molecule type" value="Genomic_DNA"/>
</dbReference>